<dbReference type="AlphaFoldDB" id="A0A7R9CV64"/>
<organism evidence="7">
    <name type="scientific">Timema poppense</name>
    <name type="common">Walking stick</name>
    <dbReference type="NCBI Taxonomy" id="170557"/>
    <lineage>
        <taxon>Eukaryota</taxon>
        <taxon>Metazoa</taxon>
        <taxon>Ecdysozoa</taxon>
        <taxon>Arthropoda</taxon>
        <taxon>Hexapoda</taxon>
        <taxon>Insecta</taxon>
        <taxon>Pterygota</taxon>
        <taxon>Neoptera</taxon>
        <taxon>Polyneoptera</taxon>
        <taxon>Phasmatodea</taxon>
        <taxon>Timematodea</taxon>
        <taxon>Timematoidea</taxon>
        <taxon>Timematidae</taxon>
        <taxon>Timema</taxon>
    </lineage>
</organism>
<evidence type="ECO:0000256" key="2">
    <source>
        <dbReference type="ARBA" id="ARBA00022737"/>
    </source>
</evidence>
<evidence type="ECO:0000259" key="6">
    <source>
        <dbReference type="PROSITE" id="PS50268"/>
    </source>
</evidence>
<reference evidence="7" key="1">
    <citation type="submission" date="2020-11" db="EMBL/GenBank/DDBJ databases">
        <authorList>
            <person name="Tran Van P."/>
        </authorList>
    </citation>
    <scope>NUCLEOTIDE SEQUENCE</scope>
</reference>
<dbReference type="InterPro" id="IPR015919">
    <property type="entry name" value="Cadherin-like_sf"/>
</dbReference>
<evidence type="ECO:0000256" key="4">
    <source>
        <dbReference type="ARBA" id="ARBA00023136"/>
    </source>
</evidence>
<evidence type="ECO:0000256" key="3">
    <source>
        <dbReference type="ARBA" id="ARBA00022837"/>
    </source>
</evidence>
<dbReference type="PRINTS" id="PR00205">
    <property type="entry name" value="CADHERIN"/>
</dbReference>
<dbReference type="PROSITE" id="PS50268">
    <property type="entry name" value="CADHERIN_2"/>
    <property type="match status" value="1"/>
</dbReference>
<gene>
    <name evidence="7" type="ORF">TPSB3V08_LOCUS3428</name>
</gene>
<keyword evidence="4" id="KW-0472">Membrane</keyword>
<keyword evidence="2" id="KW-0677">Repeat</keyword>
<evidence type="ECO:0000256" key="1">
    <source>
        <dbReference type="ARBA" id="ARBA00004370"/>
    </source>
</evidence>
<dbReference type="GO" id="GO:0007156">
    <property type="term" value="P:homophilic cell adhesion via plasma membrane adhesion molecules"/>
    <property type="evidence" value="ECO:0007669"/>
    <property type="project" value="InterPro"/>
</dbReference>
<dbReference type="InterPro" id="IPR002126">
    <property type="entry name" value="Cadherin-like_dom"/>
</dbReference>
<dbReference type="SUPFAM" id="SSF49313">
    <property type="entry name" value="Cadherin-like"/>
    <property type="match status" value="1"/>
</dbReference>
<sequence length="93" mass="10662">MHLVVTPDNTGYLMHCVVTPDNTGNTAQLIINVEDVNDNAPQFLHSKYEAHLLENKLEFESLLVIEARDLDLNEFRIEEGHRDTPSLKDRSLF</sequence>
<evidence type="ECO:0000256" key="5">
    <source>
        <dbReference type="PROSITE-ProRule" id="PRU00043"/>
    </source>
</evidence>
<dbReference type="Gene3D" id="2.60.40.60">
    <property type="entry name" value="Cadherins"/>
    <property type="match status" value="2"/>
</dbReference>
<evidence type="ECO:0000313" key="7">
    <source>
        <dbReference type="EMBL" id="CAD7402103.1"/>
    </source>
</evidence>
<feature type="domain" description="Cadherin" evidence="6">
    <location>
        <begin position="25"/>
        <end position="43"/>
    </location>
</feature>
<comment type="subcellular location">
    <subcellularLocation>
        <location evidence="1">Membrane</location>
    </subcellularLocation>
</comment>
<protein>
    <recommendedName>
        <fullName evidence="6">Cadherin domain-containing protein</fullName>
    </recommendedName>
</protein>
<accession>A0A7R9CV64</accession>
<dbReference type="PROSITE" id="PS00232">
    <property type="entry name" value="CADHERIN_1"/>
    <property type="match status" value="1"/>
</dbReference>
<dbReference type="GO" id="GO:0005509">
    <property type="term" value="F:calcium ion binding"/>
    <property type="evidence" value="ECO:0007669"/>
    <property type="project" value="UniProtKB-UniRule"/>
</dbReference>
<dbReference type="GO" id="GO:0005886">
    <property type="term" value="C:plasma membrane"/>
    <property type="evidence" value="ECO:0007669"/>
    <property type="project" value="InterPro"/>
</dbReference>
<name>A0A7R9CV64_TIMPO</name>
<dbReference type="EMBL" id="OD001499">
    <property type="protein sequence ID" value="CAD7402103.1"/>
    <property type="molecule type" value="Genomic_DNA"/>
</dbReference>
<proteinExistence type="predicted"/>
<keyword evidence="3 5" id="KW-0106">Calcium</keyword>
<dbReference type="InterPro" id="IPR020894">
    <property type="entry name" value="Cadherin_CS"/>
</dbReference>